<evidence type="ECO:0000259" key="4">
    <source>
        <dbReference type="Pfam" id="PF08327"/>
    </source>
</evidence>
<evidence type="ECO:0000256" key="2">
    <source>
        <dbReference type="SAM" id="MobiDB-lite"/>
    </source>
</evidence>
<gene>
    <name evidence="5" type="ORF">QFZ49_007332</name>
</gene>
<feature type="transmembrane region" description="Helical" evidence="3">
    <location>
        <begin position="21"/>
        <end position="45"/>
    </location>
</feature>
<evidence type="ECO:0000313" key="5">
    <source>
        <dbReference type="EMBL" id="MDQ0937357.1"/>
    </source>
</evidence>
<keyword evidence="3" id="KW-0812">Transmembrane</keyword>
<comment type="similarity">
    <text evidence="1">Belongs to the AHA1 family.</text>
</comment>
<evidence type="ECO:0000313" key="6">
    <source>
        <dbReference type="Proteomes" id="UP001223072"/>
    </source>
</evidence>
<accession>A0ABU0RZF6</accession>
<dbReference type="EMBL" id="JAUSZS010000008">
    <property type="protein sequence ID" value="MDQ0937357.1"/>
    <property type="molecule type" value="Genomic_DNA"/>
</dbReference>
<feature type="domain" description="Activator of Hsp90 ATPase homologue 1/2-like C-terminal" evidence="4">
    <location>
        <begin position="296"/>
        <end position="426"/>
    </location>
</feature>
<dbReference type="SUPFAM" id="SSF55961">
    <property type="entry name" value="Bet v1-like"/>
    <property type="match status" value="1"/>
</dbReference>
<reference evidence="5 6" key="1">
    <citation type="submission" date="2023-07" db="EMBL/GenBank/DDBJ databases">
        <title>Comparative genomics of wheat-associated soil bacteria to identify genetic determinants of phenazine resistance.</title>
        <authorList>
            <person name="Mouncey N."/>
        </authorList>
    </citation>
    <scope>NUCLEOTIDE SEQUENCE [LARGE SCALE GENOMIC DNA]</scope>
    <source>
        <strain evidence="5 6">W2I16</strain>
    </source>
</reference>
<dbReference type="RefSeq" id="WP_307630619.1">
    <property type="nucleotide sequence ID" value="NZ_JAUSZS010000008.1"/>
</dbReference>
<feature type="compositionally biased region" description="Basic and acidic residues" evidence="2">
    <location>
        <begin position="217"/>
        <end position="226"/>
    </location>
</feature>
<feature type="compositionally biased region" description="Basic and acidic residues" evidence="2">
    <location>
        <begin position="184"/>
        <end position="195"/>
    </location>
</feature>
<protein>
    <submittedName>
        <fullName evidence="5">Uncharacterized protein YndB with AHSA1/START domain</fullName>
    </submittedName>
</protein>
<keyword evidence="6" id="KW-1185">Reference proteome</keyword>
<dbReference type="InterPro" id="IPR013538">
    <property type="entry name" value="ASHA1/2-like_C"/>
</dbReference>
<dbReference type="Gene3D" id="3.30.530.20">
    <property type="match status" value="1"/>
</dbReference>
<keyword evidence="3" id="KW-0472">Membrane</keyword>
<evidence type="ECO:0000256" key="3">
    <source>
        <dbReference type="SAM" id="Phobius"/>
    </source>
</evidence>
<organism evidence="5 6">
    <name type="scientific">Streptomyces turgidiscabies</name>
    <dbReference type="NCBI Taxonomy" id="85558"/>
    <lineage>
        <taxon>Bacteria</taxon>
        <taxon>Bacillati</taxon>
        <taxon>Actinomycetota</taxon>
        <taxon>Actinomycetes</taxon>
        <taxon>Kitasatosporales</taxon>
        <taxon>Streptomycetaceae</taxon>
        <taxon>Streptomyces</taxon>
    </lineage>
</organism>
<keyword evidence="3" id="KW-1133">Transmembrane helix</keyword>
<feature type="region of interest" description="Disordered" evidence="2">
    <location>
        <begin position="184"/>
        <end position="233"/>
    </location>
</feature>
<evidence type="ECO:0000256" key="1">
    <source>
        <dbReference type="ARBA" id="ARBA00006817"/>
    </source>
</evidence>
<comment type="caution">
    <text evidence="5">The sequence shown here is derived from an EMBL/GenBank/DDBJ whole genome shotgun (WGS) entry which is preliminary data.</text>
</comment>
<proteinExistence type="inferred from homology"/>
<dbReference type="CDD" id="cd08898">
    <property type="entry name" value="SRPBCC_CalC_Aha1-like_5"/>
    <property type="match status" value="1"/>
</dbReference>
<dbReference type="Proteomes" id="UP001223072">
    <property type="component" value="Unassembled WGS sequence"/>
</dbReference>
<feature type="transmembrane region" description="Helical" evidence="3">
    <location>
        <begin position="96"/>
        <end position="116"/>
    </location>
</feature>
<dbReference type="InterPro" id="IPR023393">
    <property type="entry name" value="START-like_dom_sf"/>
</dbReference>
<name>A0ABU0RZF6_9ACTN</name>
<feature type="transmembrane region" description="Helical" evidence="3">
    <location>
        <begin position="123"/>
        <end position="145"/>
    </location>
</feature>
<dbReference type="Pfam" id="PF08327">
    <property type="entry name" value="AHSA1"/>
    <property type="match status" value="1"/>
</dbReference>
<sequence length="432" mass="47791">MDGVSLRRSRDRTPRPLRRLTATRLLTAGLALAAGAWLACSVWLLRWGGLERLRQAEFPDETGPHARDEVLWDSPDGTTWWSLISRAPHSTSPFDVLHTLGAATALLAAVLLLTRITVVRRALLPLAAAGSMPLTLYTAHVLFLATGALNGSPGRQYAVLVAGSLLFAVVWRLTRGRGPLEALARGRRDAPERGNRGGGRRKARPNCRSADPNQQREPNEPNEPKARTSTASALTGKVHRGWCDRGLTAAGRRVRRLSATWWLRFLKWTCNHRVAHLTEVWSMVADSIEREIVIAAPMERVWEVLTQAEFLGVWFGSGGPAEIDLRPGGRMVFDHGVHGTLPARIERVERPRVFSYRWSQGAAGEEPGEGNATLVEFTLSPDGEGTRLRMAESGFAELAMPEEDRRARHEQNGAGWTRKLAELQQHTEQLPV</sequence>